<evidence type="ECO:0000256" key="1">
    <source>
        <dbReference type="SAM" id="MobiDB-lite"/>
    </source>
</evidence>
<name>A0A7Y0U305_9ACTO</name>
<dbReference type="AlphaFoldDB" id="A0A7Y0U305"/>
<dbReference type="RefSeq" id="WP_169772529.1">
    <property type="nucleotide sequence ID" value="NZ_JABCUR010000015.1"/>
</dbReference>
<gene>
    <name evidence="2" type="ORF">HHJ78_11230</name>
</gene>
<accession>A0A7Y0U305</accession>
<evidence type="ECO:0000313" key="2">
    <source>
        <dbReference type="EMBL" id="NMW66055.1"/>
    </source>
</evidence>
<reference evidence="2 3" key="1">
    <citation type="submission" date="2020-04" db="EMBL/GenBank/DDBJ databases">
        <title>Antimicrobial susceptibility and clonality of vaginal-derived multi-drug resistant Mobiluncus isolates in China.</title>
        <authorList>
            <person name="Zhang X."/>
        </authorList>
    </citation>
    <scope>NUCLEOTIDE SEQUENCE [LARGE SCALE GENOMIC DNA]</scope>
    <source>
        <strain evidence="2 3">13</strain>
    </source>
</reference>
<organism evidence="2 3">
    <name type="scientific">Mobiluncus mulieris</name>
    <dbReference type="NCBI Taxonomy" id="2052"/>
    <lineage>
        <taxon>Bacteria</taxon>
        <taxon>Bacillati</taxon>
        <taxon>Actinomycetota</taxon>
        <taxon>Actinomycetes</taxon>
        <taxon>Actinomycetales</taxon>
        <taxon>Actinomycetaceae</taxon>
        <taxon>Mobiluncus</taxon>
    </lineage>
</organism>
<evidence type="ECO:0000313" key="3">
    <source>
        <dbReference type="Proteomes" id="UP000578252"/>
    </source>
</evidence>
<dbReference type="Proteomes" id="UP000578252">
    <property type="component" value="Unassembled WGS sequence"/>
</dbReference>
<feature type="region of interest" description="Disordered" evidence="1">
    <location>
        <begin position="1"/>
        <end position="43"/>
    </location>
</feature>
<sequence>MGIEKSLEDTPGDDSIARVTGCDPQTATPQWDGEGEAMKDMGGYADCCGASEADEVCPYRPPTAEEVARFSRKQEERA</sequence>
<protein>
    <submittedName>
        <fullName evidence="2">Uncharacterized protein</fullName>
    </submittedName>
</protein>
<dbReference type="EMBL" id="JABCUR010000015">
    <property type="protein sequence ID" value="NMW66055.1"/>
    <property type="molecule type" value="Genomic_DNA"/>
</dbReference>
<comment type="caution">
    <text evidence="2">The sequence shown here is derived from an EMBL/GenBank/DDBJ whole genome shotgun (WGS) entry which is preliminary data.</text>
</comment>
<proteinExistence type="predicted"/>